<dbReference type="PANTHER" id="PTHR43537:SF47">
    <property type="entry name" value="REGULATORY PROTEIN GNTR HTH"/>
    <property type="match status" value="1"/>
</dbReference>
<dbReference type="SUPFAM" id="SSF46785">
    <property type="entry name" value="Winged helix' DNA-binding domain"/>
    <property type="match status" value="1"/>
</dbReference>
<proteinExistence type="predicted"/>
<gene>
    <name evidence="5" type="ORF">ET33_03270</name>
</gene>
<keyword evidence="6" id="KW-1185">Reference proteome</keyword>
<dbReference type="GO" id="GO:0003677">
    <property type="term" value="F:DNA binding"/>
    <property type="evidence" value="ECO:0007669"/>
    <property type="project" value="UniProtKB-KW"/>
</dbReference>
<protein>
    <submittedName>
        <fullName evidence="5">GntR family transcriptional regulator</fullName>
    </submittedName>
</protein>
<dbReference type="Gene3D" id="1.10.10.10">
    <property type="entry name" value="Winged helix-like DNA-binding domain superfamily/Winged helix DNA-binding domain"/>
    <property type="match status" value="1"/>
</dbReference>
<dbReference type="Pfam" id="PF07729">
    <property type="entry name" value="FCD"/>
    <property type="match status" value="1"/>
</dbReference>
<evidence type="ECO:0000259" key="4">
    <source>
        <dbReference type="PROSITE" id="PS50949"/>
    </source>
</evidence>
<dbReference type="eggNOG" id="COG2186">
    <property type="taxonomic scope" value="Bacteria"/>
</dbReference>
<dbReference type="RefSeq" id="WP_036682324.1">
    <property type="nucleotide sequence ID" value="NZ_JNVM01000010.1"/>
</dbReference>
<keyword evidence="1" id="KW-0805">Transcription regulation</keyword>
<dbReference type="SMART" id="SM00345">
    <property type="entry name" value="HTH_GNTR"/>
    <property type="match status" value="1"/>
</dbReference>
<evidence type="ECO:0000313" key="5">
    <source>
        <dbReference type="EMBL" id="KEQ25745.1"/>
    </source>
</evidence>
<evidence type="ECO:0000256" key="1">
    <source>
        <dbReference type="ARBA" id="ARBA00023015"/>
    </source>
</evidence>
<reference evidence="5 6" key="1">
    <citation type="submission" date="2014-06" db="EMBL/GenBank/DDBJ databases">
        <title>Draft genome sequence of Paenibacillus sp. MSt1.</title>
        <authorList>
            <person name="Aw Y.K."/>
            <person name="Ong K.S."/>
            <person name="Gan H.M."/>
            <person name="Lee S.M."/>
        </authorList>
    </citation>
    <scope>NUCLEOTIDE SEQUENCE [LARGE SCALE GENOMIC DNA]</scope>
    <source>
        <strain evidence="5 6">MSt1</strain>
    </source>
</reference>
<dbReference type="PROSITE" id="PS50949">
    <property type="entry name" value="HTH_GNTR"/>
    <property type="match status" value="1"/>
</dbReference>
<dbReference type="InterPro" id="IPR008920">
    <property type="entry name" value="TF_FadR/GntR_C"/>
</dbReference>
<dbReference type="InterPro" id="IPR036388">
    <property type="entry name" value="WH-like_DNA-bd_sf"/>
</dbReference>
<evidence type="ECO:0000313" key="6">
    <source>
        <dbReference type="Proteomes" id="UP000028123"/>
    </source>
</evidence>
<dbReference type="Proteomes" id="UP000028123">
    <property type="component" value="Unassembled WGS sequence"/>
</dbReference>
<dbReference type="CDD" id="cd07377">
    <property type="entry name" value="WHTH_GntR"/>
    <property type="match status" value="1"/>
</dbReference>
<keyword evidence="2" id="KW-0238">DNA-binding</keyword>
<feature type="domain" description="HTH gntR-type" evidence="4">
    <location>
        <begin position="9"/>
        <end position="77"/>
    </location>
</feature>
<dbReference type="PANTHER" id="PTHR43537">
    <property type="entry name" value="TRANSCRIPTIONAL REGULATOR, GNTR FAMILY"/>
    <property type="match status" value="1"/>
</dbReference>
<sequence>MELKQTTRSTLVEQVVSQMESLIESGQWPVGSRIPVEPELVKQLGVSRNTVREGVRALIHAGLLTARQGDGTYVRSSSSLGPALVRRLRRSNATETLEVRCALEQEAARLAAMRRTPGEIETFRSLLSACDAAAAAQDIEGYIEADLKLHHAIVRATRNSVLIDLYEHMTDALESSIDQTLDLSIIVDGASRSHCQMVDAIAAQDPDSAAEAVRRYIRESLNLLQEDVHKEGSL</sequence>
<name>A0A081P4X2_9BACL</name>
<dbReference type="SMART" id="SM00895">
    <property type="entry name" value="FCD"/>
    <property type="match status" value="1"/>
</dbReference>
<dbReference type="InterPro" id="IPR036390">
    <property type="entry name" value="WH_DNA-bd_sf"/>
</dbReference>
<dbReference type="OrthoDB" id="9782299at2"/>
<dbReference type="Pfam" id="PF00392">
    <property type="entry name" value="GntR"/>
    <property type="match status" value="1"/>
</dbReference>
<dbReference type="Gene3D" id="1.20.120.530">
    <property type="entry name" value="GntR ligand-binding domain-like"/>
    <property type="match status" value="1"/>
</dbReference>
<dbReference type="PRINTS" id="PR00035">
    <property type="entry name" value="HTHGNTR"/>
</dbReference>
<dbReference type="AlphaFoldDB" id="A0A081P4X2"/>
<dbReference type="InterPro" id="IPR011711">
    <property type="entry name" value="GntR_C"/>
</dbReference>
<comment type="caution">
    <text evidence="5">The sequence shown here is derived from an EMBL/GenBank/DDBJ whole genome shotgun (WGS) entry which is preliminary data.</text>
</comment>
<organism evidence="5 6">
    <name type="scientific">Paenibacillus tyrfis</name>
    <dbReference type="NCBI Taxonomy" id="1501230"/>
    <lineage>
        <taxon>Bacteria</taxon>
        <taxon>Bacillati</taxon>
        <taxon>Bacillota</taxon>
        <taxon>Bacilli</taxon>
        <taxon>Bacillales</taxon>
        <taxon>Paenibacillaceae</taxon>
        <taxon>Paenibacillus</taxon>
    </lineage>
</organism>
<dbReference type="EMBL" id="JNVM01000010">
    <property type="protein sequence ID" value="KEQ25745.1"/>
    <property type="molecule type" value="Genomic_DNA"/>
</dbReference>
<keyword evidence="3" id="KW-0804">Transcription</keyword>
<dbReference type="SUPFAM" id="SSF48008">
    <property type="entry name" value="GntR ligand-binding domain-like"/>
    <property type="match status" value="1"/>
</dbReference>
<dbReference type="InterPro" id="IPR000524">
    <property type="entry name" value="Tscrpt_reg_HTH_GntR"/>
</dbReference>
<dbReference type="GO" id="GO:0003700">
    <property type="term" value="F:DNA-binding transcription factor activity"/>
    <property type="evidence" value="ECO:0007669"/>
    <property type="project" value="InterPro"/>
</dbReference>
<evidence type="ECO:0000256" key="2">
    <source>
        <dbReference type="ARBA" id="ARBA00023125"/>
    </source>
</evidence>
<evidence type="ECO:0000256" key="3">
    <source>
        <dbReference type="ARBA" id="ARBA00023163"/>
    </source>
</evidence>
<accession>A0A081P4X2</accession>